<dbReference type="GO" id="GO:0003700">
    <property type="term" value="F:DNA-binding transcription factor activity"/>
    <property type="evidence" value="ECO:0007669"/>
    <property type="project" value="InterPro"/>
</dbReference>
<evidence type="ECO:0000313" key="7">
    <source>
        <dbReference type="EMBL" id="SDU51449.1"/>
    </source>
</evidence>
<dbReference type="Pfam" id="PF01022">
    <property type="entry name" value="HTH_5"/>
    <property type="match status" value="1"/>
</dbReference>
<dbReference type="InterPro" id="IPR041921">
    <property type="entry name" value="NuoE_N"/>
</dbReference>
<dbReference type="SUPFAM" id="SSF46785">
    <property type="entry name" value="Winged helix' DNA-binding domain"/>
    <property type="match status" value="1"/>
</dbReference>
<name>A0A1H2J4V6_9BACT</name>
<dbReference type="GO" id="GO:0051536">
    <property type="term" value="F:iron-sulfur cluster binding"/>
    <property type="evidence" value="ECO:0007669"/>
    <property type="project" value="UniProtKB-KW"/>
</dbReference>
<accession>A0A1H2J4V6</accession>
<gene>
    <name evidence="7" type="ORF">SAMN04487931_110182</name>
</gene>
<evidence type="ECO:0000259" key="5">
    <source>
        <dbReference type="Pfam" id="PF01022"/>
    </source>
</evidence>
<evidence type="ECO:0000256" key="2">
    <source>
        <dbReference type="ARBA" id="ARBA00023002"/>
    </source>
</evidence>
<evidence type="ECO:0000259" key="6">
    <source>
        <dbReference type="Pfam" id="PF02662"/>
    </source>
</evidence>
<dbReference type="Pfam" id="PF02662">
    <property type="entry name" value="FlpD"/>
    <property type="match status" value="1"/>
</dbReference>
<evidence type="ECO:0000256" key="1">
    <source>
        <dbReference type="ARBA" id="ARBA00022723"/>
    </source>
</evidence>
<dbReference type="GO" id="GO:0016491">
    <property type="term" value="F:oxidoreductase activity"/>
    <property type="evidence" value="ECO:0007669"/>
    <property type="project" value="UniProtKB-KW"/>
</dbReference>
<dbReference type="InterPro" id="IPR036249">
    <property type="entry name" value="Thioredoxin-like_sf"/>
</dbReference>
<dbReference type="Proteomes" id="UP000199608">
    <property type="component" value="Unassembled WGS sequence"/>
</dbReference>
<dbReference type="InterPro" id="IPR036390">
    <property type="entry name" value="WH_DNA-bd_sf"/>
</dbReference>
<evidence type="ECO:0000313" key="8">
    <source>
        <dbReference type="Proteomes" id="UP000199608"/>
    </source>
</evidence>
<sequence>MCTGRVDLSFIFRAFSNGKDGVFIGGCWPGECHYITEGNFSALSTKHIAGKLLEMIGVNPERLRLEWISASEGSRYADVMNDFSRTVRASGPLGAGEGVDPEELKARLDAVQQLIPYIRLVERIRLRIPLKTVEEYDEFFTSPAFDKLFKETVVDKYEISRIMALLRKKACTPGEITKSLGINQSDVSRHLNLAARQGLCLFDENRNLFSATCDENGVSYKDEADVKVEASALDNGEVDQIIAEYQGRSEALIHVLMEVQSKNRWLSKEILDKISVKLEVPLSRVMQIAT</sequence>
<keyword evidence="1" id="KW-0479">Metal-binding</keyword>
<dbReference type="SUPFAM" id="SSF52833">
    <property type="entry name" value="Thioredoxin-like"/>
    <property type="match status" value="1"/>
</dbReference>
<dbReference type="InterPro" id="IPR003813">
    <property type="entry name" value="MvhD/FlpD"/>
</dbReference>
<dbReference type="Gene3D" id="1.10.10.1590">
    <property type="entry name" value="NADH-quinone oxidoreductase subunit E"/>
    <property type="match status" value="1"/>
</dbReference>
<keyword evidence="2" id="KW-0560">Oxidoreductase</keyword>
<keyword evidence="3" id="KW-0408">Iron</keyword>
<dbReference type="AlphaFoldDB" id="A0A1H2J4V6"/>
<dbReference type="Gene3D" id="1.10.10.10">
    <property type="entry name" value="Winged helix-like DNA-binding domain superfamily/Winged helix DNA-binding domain"/>
    <property type="match status" value="1"/>
</dbReference>
<evidence type="ECO:0000256" key="3">
    <source>
        <dbReference type="ARBA" id="ARBA00023004"/>
    </source>
</evidence>
<dbReference type="InterPro" id="IPR011991">
    <property type="entry name" value="ArsR-like_HTH"/>
</dbReference>
<protein>
    <submittedName>
        <fullName evidence="7">Tungsten-dependent benzoyl-CoA reductase-related protein bamF</fullName>
    </submittedName>
</protein>
<evidence type="ECO:0000256" key="4">
    <source>
        <dbReference type="ARBA" id="ARBA00023014"/>
    </source>
</evidence>
<dbReference type="GO" id="GO:0046872">
    <property type="term" value="F:metal ion binding"/>
    <property type="evidence" value="ECO:0007669"/>
    <property type="project" value="UniProtKB-KW"/>
</dbReference>
<organism evidence="7 8">
    <name type="scientific">Desulfobacula phenolica</name>
    <dbReference type="NCBI Taxonomy" id="90732"/>
    <lineage>
        <taxon>Bacteria</taxon>
        <taxon>Pseudomonadati</taxon>
        <taxon>Thermodesulfobacteriota</taxon>
        <taxon>Desulfobacteria</taxon>
        <taxon>Desulfobacterales</taxon>
        <taxon>Desulfobacteraceae</taxon>
        <taxon>Desulfobacula</taxon>
    </lineage>
</organism>
<feature type="domain" description="HTH arsR-type" evidence="5">
    <location>
        <begin position="161"/>
        <end position="192"/>
    </location>
</feature>
<dbReference type="InterPro" id="IPR001845">
    <property type="entry name" value="HTH_ArsR_DNA-bd_dom"/>
</dbReference>
<dbReference type="CDD" id="cd00090">
    <property type="entry name" value="HTH_ARSR"/>
    <property type="match status" value="1"/>
</dbReference>
<proteinExistence type="predicted"/>
<keyword evidence="8" id="KW-1185">Reference proteome</keyword>
<feature type="domain" description="F420-non-reducing hydrogenase iron-sulfur subunit D" evidence="6">
    <location>
        <begin position="1"/>
        <end position="89"/>
    </location>
</feature>
<dbReference type="Pfam" id="PF01257">
    <property type="entry name" value="2Fe-2S_thioredx"/>
    <property type="match status" value="1"/>
</dbReference>
<dbReference type="EMBL" id="FNLL01000010">
    <property type="protein sequence ID" value="SDU51449.1"/>
    <property type="molecule type" value="Genomic_DNA"/>
</dbReference>
<feature type="non-terminal residue" evidence="7">
    <location>
        <position position="290"/>
    </location>
</feature>
<keyword evidence="4" id="KW-0411">Iron-sulfur</keyword>
<dbReference type="InterPro" id="IPR036388">
    <property type="entry name" value="WH-like_DNA-bd_sf"/>
</dbReference>
<reference evidence="8" key="1">
    <citation type="submission" date="2016-10" db="EMBL/GenBank/DDBJ databases">
        <authorList>
            <person name="Varghese N."/>
            <person name="Submissions S."/>
        </authorList>
    </citation>
    <scope>NUCLEOTIDE SEQUENCE [LARGE SCALE GENOMIC DNA]</scope>
    <source>
        <strain evidence="8">DSM 3384</strain>
    </source>
</reference>